<dbReference type="SUPFAM" id="SSF57829">
    <property type="entry name" value="Zn-binding ribosomal proteins"/>
    <property type="match status" value="1"/>
</dbReference>
<keyword evidence="3 5" id="KW-0687">Ribonucleoprotein</keyword>
<dbReference type="Proteomes" id="UP000031258">
    <property type="component" value="Unassembled WGS sequence"/>
</dbReference>
<dbReference type="PANTHER" id="PTHR15238">
    <property type="entry name" value="54S RIBOSOMAL PROTEIN L39, MITOCHONDRIAL"/>
    <property type="match status" value="1"/>
</dbReference>
<dbReference type="InterPro" id="IPR011332">
    <property type="entry name" value="Ribosomal_zn-bd"/>
</dbReference>
<protein>
    <recommendedName>
        <fullName evidence="4 5">Large ribosomal subunit protein bL33</fullName>
    </recommendedName>
</protein>
<comment type="similarity">
    <text evidence="1 5">Belongs to the bacterial ribosomal protein bL33 family.</text>
</comment>
<evidence type="ECO:0000313" key="6">
    <source>
        <dbReference type="EMBL" id="KIE04742.1"/>
    </source>
</evidence>
<gene>
    <name evidence="6" type="primary">rpmG_2</name>
    <name evidence="5" type="synonym">rpmG</name>
    <name evidence="6" type="ORF">NF27_FX00030</name>
</gene>
<dbReference type="GO" id="GO:0005737">
    <property type="term" value="C:cytoplasm"/>
    <property type="evidence" value="ECO:0007669"/>
    <property type="project" value="UniProtKB-ARBA"/>
</dbReference>
<dbReference type="GO" id="GO:0006412">
    <property type="term" value="P:translation"/>
    <property type="evidence" value="ECO:0007669"/>
    <property type="project" value="UniProtKB-UniRule"/>
</dbReference>
<keyword evidence="2 5" id="KW-0689">Ribosomal protein</keyword>
<dbReference type="InterPro" id="IPR038584">
    <property type="entry name" value="Ribosomal_bL33_sf"/>
</dbReference>
<organism evidence="6 7">
    <name type="scientific">Candidatus Jidaibacter acanthamoebae</name>
    <dbReference type="NCBI Taxonomy" id="86105"/>
    <lineage>
        <taxon>Bacteria</taxon>
        <taxon>Pseudomonadati</taxon>
        <taxon>Pseudomonadota</taxon>
        <taxon>Alphaproteobacteria</taxon>
        <taxon>Rickettsiales</taxon>
        <taxon>Candidatus Midichloriaceae</taxon>
        <taxon>Candidatus Jidaibacter</taxon>
    </lineage>
</organism>
<dbReference type="InterPro" id="IPR001705">
    <property type="entry name" value="Ribosomal_bL33"/>
</dbReference>
<accession>A0A0C1MRP3</accession>
<name>A0A0C1MRP3_9RICK</name>
<keyword evidence="7" id="KW-1185">Reference proteome</keyword>
<reference evidence="6 7" key="1">
    <citation type="submission" date="2014-11" db="EMBL/GenBank/DDBJ databases">
        <title>A Rickettsiales Symbiont of Amoebae With Ancient Features.</title>
        <authorList>
            <person name="Schulz F."/>
            <person name="Martijn J."/>
            <person name="Wascher F."/>
            <person name="Kostanjsek R."/>
            <person name="Ettema T.J."/>
            <person name="Horn M."/>
        </authorList>
    </citation>
    <scope>NUCLEOTIDE SEQUENCE [LARGE SCALE GENOMIC DNA]</scope>
    <source>
        <strain evidence="6 7">UWC36</strain>
    </source>
</reference>
<dbReference type="NCBIfam" id="TIGR01023">
    <property type="entry name" value="rpmG_bact"/>
    <property type="match status" value="1"/>
</dbReference>
<dbReference type="Pfam" id="PF00471">
    <property type="entry name" value="Ribosomal_L33"/>
    <property type="match status" value="1"/>
</dbReference>
<evidence type="ECO:0000256" key="2">
    <source>
        <dbReference type="ARBA" id="ARBA00022980"/>
    </source>
</evidence>
<dbReference type="NCBIfam" id="NF001860">
    <property type="entry name" value="PRK00595.1"/>
    <property type="match status" value="1"/>
</dbReference>
<evidence type="ECO:0000256" key="3">
    <source>
        <dbReference type="ARBA" id="ARBA00023274"/>
    </source>
</evidence>
<dbReference type="GO" id="GO:0003735">
    <property type="term" value="F:structural constituent of ribosome"/>
    <property type="evidence" value="ECO:0007669"/>
    <property type="project" value="InterPro"/>
</dbReference>
<dbReference type="Gene3D" id="2.20.28.120">
    <property type="entry name" value="Ribosomal protein L33"/>
    <property type="match status" value="1"/>
</dbReference>
<evidence type="ECO:0000256" key="1">
    <source>
        <dbReference type="ARBA" id="ARBA00007596"/>
    </source>
</evidence>
<evidence type="ECO:0000256" key="4">
    <source>
        <dbReference type="ARBA" id="ARBA00035176"/>
    </source>
</evidence>
<dbReference type="RefSeq" id="WP_038539070.1">
    <property type="nucleotide sequence ID" value="NZ_JSWE01000146.1"/>
</dbReference>
<sequence length="56" mass="6494">MAKKNIVLIKLASSEGTGSFFVKKKNPKKLTKKLNFKKYDPKLRKHVLFEEKKLSS</sequence>
<dbReference type="EMBL" id="JSWE01000146">
    <property type="protein sequence ID" value="KIE04742.1"/>
    <property type="molecule type" value="Genomic_DNA"/>
</dbReference>
<proteinExistence type="inferred from homology"/>
<comment type="caution">
    <text evidence="6">The sequence shown here is derived from an EMBL/GenBank/DDBJ whole genome shotgun (WGS) entry which is preliminary data.</text>
</comment>
<evidence type="ECO:0000256" key="5">
    <source>
        <dbReference type="HAMAP-Rule" id="MF_00294"/>
    </source>
</evidence>
<dbReference type="AlphaFoldDB" id="A0A0C1MRP3"/>
<dbReference type="PANTHER" id="PTHR15238:SF1">
    <property type="entry name" value="LARGE RIBOSOMAL SUBUNIT PROTEIN BL33M"/>
    <property type="match status" value="1"/>
</dbReference>
<dbReference type="STRING" id="86105.NF27_FX00030"/>
<dbReference type="HAMAP" id="MF_00294">
    <property type="entry name" value="Ribosomal_bL33"/>
    <property type="match status" value="1"/>
</dbReference>
<dbReference type="GO" id="GO:0015934">
    <property type="term" value="C:large ribosomal subunit"/>
    <property type="evidence" value="ECO:0007669"/>
    <property type="project" value="TreeGrafter"/>
</dbReference>
<evidence type="ECO:0000313" key="7">
    <source>
        <dbReference type="Proteomes" id="UP000031258"/>
    </source>
</evidence>